<protein>
    <submittedName>
        <fullName evidence="1">Uncharacterized protein</fullName>
    </submittedName>
</protein>
<dbReference type="InParanoid" id="G0NCK5"/>
<organism evidence="2">
    <name type="scientific">Caenorhabditis brenneri</name>
    <name type="common">Nematode worm</name>
    <dbReference type="NCBI Taxonomy" id="135651"/>
    <lineage>
        <taxon>Eukaryota</taxon>
        <taxon>Metazoa</taxon>
        <taxon>Ecdysozoa</taxon>
        <taxon>Nematoda</taxon>
        <taxon>Chromadorea</taxon>
        <taxon>Rhabditida</taxon>
        <taxon>Rhabditina</taxon>
        <taxon>Rhabditomorpha</taxon>
        <taxon>Rhabditoidea</taxon>
        <taxon>Rhabditidae</taxon>
        <taxon>Peloderinae</taxon>
        <taxon>Caenorhabditis</taxon>
    </lineage>
</organism>
<evidence type="ECO:0000313" key="1">
    <source>
        <dbReference type="EMBL" id="EGT57625.1"/>
    </source>
</evidence>
<dbReference type="EMBL" id="GL379863">
    <property type="protein sequence ID" value="EGT57625.1"/>
    <property type="molecule type" value="Genomic_DNA"/>
</dbReference>
<gene>
    <name evidence="1" type="ORF">CAEBREN_15432</name>
</gene>
<proteinExistence type="predicted"/>
<dbReference type="HOGENOM" id="CLU_1355724_0_0_1"/>
<accession>G0NCK5</accession>
<evidence type="ECO:0000313" key="2">
    <source>
        <dbReference type="Proteomes" id="UP000008068"/>
    </source>
</evidence>
<sequence length="202" mass="22489">MPHVDWFDTVLVTNSPKKKTLIYNGKTTPGLFALVYTDSEALASGILNPGEVKFIGATTTHYDFSKKNICRLGQTFFRGNLSRRLNFLMQGSSDLIIEAQPTPEGFKILYAEANSRKPDQRGVLNFWRTATMPDNTPIEQTNIGEKYLRGGSRTSEGTPPVLSDGQGAVKQAMTEEARDLREACSNRRTITTVYVLIGIRHD</sequence>
<dbReference type="AlphaFoldDB" id="G0NCK5"/>
<dbReference type="Proteomes" id="UP000008068">
    <property type="component" value="Unassembled WGS sequence"/>
</dbReference>
<name>G0NCK5_CAEBE</name>
<reference evidence="2" key="1">
    <citation type="submission" date="2011-07" db="EMBL/GenBank/DDBJ databases">
        <authorList>
            <consortium name="Caenorhabditis brenneri Sequencing and Analysis Consortium"/>
            <person name="Wilson R.K."/>
        </authorList>
    </citation>
    <scope>NUCLEOTIDE SEQUENCE [LARGE SCALE GENOMIC DNA]</scope>
    <source>
        <strain evidence="2">PB2801</strain>
    </source>
</reference>
<keyword evidence="2" id="KW-1185">Reference proteome</keyword>